<dbReference type="InterPro" id="IPR016024">
    <property type="entry name" value="ARM-type_fold"/>
</dbReference>
<keyword evidence="8" id="KW-0539">Nucleus</keyword>
<dbReference type="GO" id="GO:0005634">
    <property type="term" value="C:nucleus"/>
    <property type="evidence" value="ECO:0007669"/>
    <property type="project" value="UniProtKB-SubCell"/>
</dbReference>
<keyword evidence="6" id="KW-0653">Protein transport</keyword>
<dbReference type="InterPro" id="IPR034085">
    <property type="entry name" value="TOG"/>
</dbReference>
<evidence type="ECO:0000313" key="12">
    <source>
        <dbReference type="Proteomes" id="UP000835052"/>
    </source>
</evidence>
<keyword evidence="5" id="KW-0677">Repeat</keyword>
<evidence type="ECO:0000256" key="1">
    <source>
        <dbReference type="ARBA" id="ARBA00004123"/>
    </source>
</evidence>
<dbReference type="InterPro" id="IPR000357">
    <property type="entry name" value="HEAT"/>
</dbReference>
<evidence type="ECO:0000256" key="9">
    <source>
        <dbReference type="SAM" id="Coils"/>
    </source>
</evidence>
<proteinExistence type="predicted"/>
<dbReference type="InterPro" id="IPR041389">
    <property type="entry name" value="Importin_rep_6"/>
</dbReference>
<dbReference type="Gene3D" id="1.25.10.10">
    <property type="entry name" value="Leucine-rich Repeat Variant"/>
    <property type="match status" value="1"/>
</dbReference>
<evidence type="ECO:0000256" key="6">
    <source>
        <dbReference type="ARBA" id="ARBA00022927"/>
    </source>
</evidence>
<dbReference type="Pfam" id="PF25780">
    <property type="entry name" value="TPR_IPO5"/>
    <property type="match status" value="1"/>
</dbReference>
<dbReference type="SUPFAM" id="SSF48371">
    <property type="entry name" value="ARM repeat"/>
    <property type="match status" value="2"/>
</dbReference>
<gene>
    <name evidence="11" type="ORF">CAUJ_LOCUS1328</name>
</gene>
<keyword evidence="3" id="KW-0813">Transport</keyword>
<comment type="subcellular location">
    <subcellularLocation>
        <location evidence="2">Cytoplasm</location>
    </subcellularLocation>
    <subcellularLocation>
        <location evidence="1">Nucleus</location>
    </subcellularLocation>
</comment>
<name>A0A8S1GQ77_9PELO</name>
<comment type="caution">
    <text evidence="11">The sequence shown here is derived from an EMBL/GenBank/DDBJ whole genome shotgun (WGS) entry which is preliminary data.</text>
</comment>
<dbReference type="InterPro" id="IPR040122">
    <property type="entry name" value="Importin_beta"/>
</dbReference>
<feature type="coiled-coil region" evidence="9">
    <location>
        <begin position="786"/>
        <end position="813"/>
    </location>
</feature>
<dbReference type="Pfam" id="PF18808">
    <property type="entry name" value="Importin_rep_4"/>
    <property type="match status" value="1"/>
</dbReference>
<dbReference type="InterPro" id="IPR041653">
    <property type="entry name" value="Importin_rep_4"/>
</dbReference>
<evidence type="ECO:0000256" key="3">
    <source>
        <dbReference type="ARBA" id="ARBA00022448"/>
    </source>
</evidence>
<dbReference type="SMART" id="SM01349">
    <property type="entry name" value="TOG"/>
    <property type="match status" value="1"/>
</dbReference>
<organism evidence="11 12">
    <name type="scientific">Caenorhabditis auriculariae</name>
    <dbReference type="NCBI Taxonomy" id="2777116"/>
    <lineage>
        <taxon>Eukaryota</taxon>
        <taxon>Metazoa</taxon>
        <taxon>Ecdysozoa</taxon>
        <taxon>Nematoda</taxon>
        <taxon>Chromadorea</taxon>
        <taxon>Rhabditida</taxon>
        <taxon>Rhabditina</taxon>
        <taxon>Rhabditomorpha</taxon>
        <taxon>Rhabditoidea</taxon>
        <taxon>Rhabditidae</taxon>
        <taxon>Peloderinae</taxon>
        <taxon>Caenorhabditis</taxon>
    </lineage>
</organism>
<dbReference type="InterPro" id="IPR058584">
    <property type="entry name" value="IMB1_TNPO1-like_TPR"/>
</dbReference>
<dbReference type="GO" id="GO:0006606">
    <property type="term" value="P:protein import into nucleus"/>
    <property type="evidence" value="ECO:0007669"/>
    <property type="project" value="InterPro"/>
</dbReference>
<dbReference type="Pfam" id="PF18829">
    <property type="entry name" value="Importin_rep_6"/>
    <property type="match status" value="1"/>
</dbReference>
<dbReference type="GO" id="GO:0005737">
    <property type="term" value="C:cytoplasm"/>
    <property type="evidence" value="ECO:0007669"/>
    <property type="project" value="UniProtKB-SubCell"/>
</dbReference>
<sequence>MDMHALSQLLVNLQSTENTVRSSAEEEYNNIPAETRTLALCTLLGHEPAVEIQTMALVLLRRIFSREFEEMWSKIKDNDQEAILRQFLERAANVQDDSIRAKYIDVISQIAHETIDEESGTQRWTGVLEFLSHCSQSENPSLKVAAMILIENTPYVFGSGQMEKFVIPMKKMFDECLKNPSSKVRSAAVKAVVSFLTENDEDDKIVKQMQPLIGPVVAVCQHIAETEEDDDGPLQGLADLAATIPKVITANLTNVMQMCLSIVTDENKNDTYRHVALEVITSYIETAPKSFKKHSATYLPKIIESCLKMMTSLDDDIQEWAEKTDDENEDEENATIGESSLDRISCALNGKTLLPLFVPVVEGFLSIQKWEFKHAALMAFSAIGEGSQRAMEPNIARYMEHICKYAGDEHPRVRYAMCNAIGQMSSDFAPTLQKKCHAMVVPALLQCLGNLDCPRVAAHAAAALINFCEECPQNVMSGYLPTIMQSLEKTLAATLDGLQNSKNKHIVEQVVTAIASVAEAAQEQFKSYYFRLMPPLVYVLDNSNVDEYKELRGKTIECISLIGTAVGKEMFLNDAINIMNSLSAQMGNLSVEDPQCSYMISSWTRFCTVLGPDFAPFLPMIMGPILRAATFSLEYAVVDDQEKQNDPSWSYHSIGDDQNFGIRTAGLEEKVTACDMLVCYARQMKENFIPWVPEVAELALKNLDFVFHDSVRQAAADVMPCLILCVKPHGVAQMRNLSSKFIPALCEAIDKELDLEVKAEHLSSLSSIVDALETDGLVSEDVERIVDLTNRQMKIYLEKKKDMEENEDEEEGDEAKEDLDEEMEMLSGYISRISEVIHSILKETHGAVFSNLIECFEVASRMSSSKHFFERQWGLCIMDDAIEFVNALVIEKFPDLLSSLTQSLKDEYPEVRQAAAYGIGIMALRSQQAGLEIYRQMSASCLPYLVEMIHRADARATEEGSVATENAIAAFAKIMRNGTNEYDLDNIIPMFMSWLPTHEDQQESVYIYGYFCDLFDAQVPVFFGKFNEHMPRILNIALSAIELDAFEDSTEGQQIKDRVAACVKKMFSNGDETFFTSLMKAAELDEAKTEILKSIISP</sequence>
<evidence type="ECO:0000259" key="10">
    <source>
        <dbReference type="SMART" id="SM01349"/>
    </source>
</evidence>
<reference evidence="11" key="1">
    <citation type="submission" date="2020-10" db="EMBL/GenBank/DDBJ databases">
        <authorList>
            <person name="Kikuchi T."/>
        </authorList>
    </citation>
    <scope>NUCLEOTIDE SEQUENCE</scope>
    <source>
        <strain evidence="11">NKZ352</strain>
    </source>
</reference>
<dbReference type="InterPro" id="IPR057672">
    <property type="entry name" value="TPR_IPO4/5"/>
</dbReference>
<keyword evidence="7" id="KW-0007">Acetylation</keyword>
<dbReference type="InterPro" id="IPR011989">
    <property type="entry name" value="ARM-like"/>
</dbReference>
<evidence type="ECO:0000256" key="7">
    <source>
        <dbReference type="ARBA" id="ARBA00022990"/>
    </source>
</evidence>
<feature type="domain" description="TOG" evidence="10">
    <location>
        <begin position="346"/>
        <end position="595"/>
    </location>
</feature>
<dbReference type="GO" id="GO:0000226">
    <property type="term" value="P:microtubule cytoskeleton organization"/>
    <property type="evidence" value="ECO:0007669"/>
    <property type="project" value="UniProtKB-ARBA"/>
</dbReference>
<evidence type="ECO:0000256" key="2">
    <source>
        <dbReference type="ARBA" id="ARBA00004496"/>
    </source>
</evidence>
<evidence type="ECO:0000256" key="4">
    <source>
        <dbReference type="ARBA" id="ARBA00022490"/>
    </source>
</evidence>
<dbReference type="PANTHER" id="PTHR10527">
    <property type="entry name" value="IMPORTIN BETA"/>
    <property type="match status" value="1"/>
</dbReference>
<dbReference type="Pfam" id="PF25574">
    <property type="entry name" value="TPR_IMB1"/>
    <property type="match status" value="1"/>
</dbReference>
<keyword evidence="9" id="KW-0175">Coiled coil</keyword>
<dbReference type="AlphaFoldDB" id="A0A8S1GQ77"/>
<evidence type="ECO:0000256" key="5">
    <source>
        <dbReference type="ARBA" id="ARBA00022737"/>
    </source>
</evidence>
<evidence type="ECO:0000256" key="8">
    <source>
        <dbReference type="ARBA" id="ARBA00023242"/>
    </source>
</evidence>
<protein>
    <recommendedName>
        <fullName evidence="10">TOG domain-containing protein</fullName>
    </recommendedName>
</protein>
<dbReference type="Pfam" id="PF02985">
    <property type="entry name" value="HEAT"/>
    <property type="match status" value="2"/>
</dbReference>
<evidence type="ECO:0000313" key="11">
    <source>
        <dbReference type="EMBL" id="CAD6185409.1"/>
    </source>
</evidence>
<keyword evidence="4" id="KW-0963">Cytoplasm</keyword>
<keyword evidence="12" id="KW-1185">Reference proteome</keyword>
<dbReference type="OrthoDB" id="543373at2759"/>
<dbReference type="Proteomes" id="UP000835052">
    <property type="component" value="Unassembled WGS sequence"/>
</dbReference>
<dbReference type="EMBL" id="CAJGYM010000002">
    <property type="protein sequence ID" value="CAD6185409.1"/>
    <property type="molecule type" value="Genomic_DNA"/>
</dbReference>
<accession>A0A8S1GQ77</accession>